<keyword evidence="3" id="KW-1185">Reference proteome</keyword>
<dbReference type="Proteomes" id="UP000019151">
    <property type="component" value="Chromosome"/>
</dbReference>
<dbReference type="SUPFAM" id="SSF46785">
    <property type="entry name" value="Winged helix' DNA-binding domain"/>
    <property type="match status" value="1"/>
</dbReference>
<organism evidence="2 3">
    <name type="scientific">Gemmatirosa kalamazoonensis</name>
    <dbReference type="NCBI Taxonomy" id="861299"/>
    <lineage>
        <taxon>Bacteria</taxon>
        <taxon>Pseudomonadati</taxon>
        <taxon>Gemmatimonadota</taxon>
        <taxon>Gemmatimonadia</taxon>
        <taxon>Gemmatimonadales</taxon>
        <taxon>Gemmatimonadaceae</taxon>
        <taxon>Gemmatirosa</taxon>
    </lineage>
</organism>
<dbReference type="Pfam" id="PF03551">
    <property type="entry name" value="PadR"/>
    <property type="match status" value="1"/>
</dbReference>
<dbReference type="InParanoid" id="W0RCS0"/>
<dbReference type="EMBL" id="CP007128">
    <property type="protein sequence ID" value="AHG88120.1"/>
    <property type="molecule type" value="Genomic_DNA"/>
</dbReference>
<dbReference type="InterPro" id="IPR052509">
    <property type="entry name" value="Metal_resp_DNA-bind_regulator"/>
</dbReference>
<proteinExistence type="predicted"/>
<dbReference type="eggNOG" id="COG1695">
    <property type="taxonomic scope" value="Bacteria"/>
</dbReference>
<protein>
    <submittedName>
        <fullName evidence="2">Transcriptional regulator PadR family protein</fullName>
    </submittedName>
</protein>
<dbReference type="STRING" id="861299.J421_0583"/>
<dbReference type="InterPro" id="IPR005149">
    <property type="entry name" value="Tscrpt_reg_PadR_N"/>
</dbReference>
<dbReference type="PANTHER" id="PTHR33169">
    <property type="entry name" value="PADR-FAMILY TRANSCRIPTIONAL REGULATOR"/>
    <property type="match status" value="1"/>
</dbReference>
<evidence type="ECO:0000259" key="1">
    <source>
        <dbReference type="Pfam" id="PF03551"/>
    </source>
</evidence>
<evidence type="ECO:0000313" key="3">
    <source>
        <dbReference type="Proteomes" id="UP000019151"/>
    </source>
</evidence>
<dbReference type="OrthoDB" id="9814826at2"/>
<reference evidence="2 3" key="1">
    <citation type="journal article" date="2014" name="Genome Announc.">
        <title>Genome Sequence and Methylome of Soil Bacterium Gemmatirosa kalamazoonensis KBS708T, a Member of the Rarely Cultivated Gemmatimonadetes Phylum.</title>
        <authorList>
            <person name="Debruyn J.M."/>
            <person name="Radosevich M."/>
            <person name="Wommack K.E."/>
            <person name="Polson S.W."/>
            <person name="Hauser L.J."/>
            <person name="Fawaz M.N."/>
            <person name="Korlach J."/>
            <person name="Tsai Y.C."/>
        </authorList>
    </citation>
    <scope>NUCLEOTIDE SEQUENCE [LARGE SCALE GENOMIC DNA]</scope>
    <source>
        <strain evidence="2 3">KBS708</strain>
    </source>
</reference>
<feature type="domain" description="Transcription regulator PadR N-terminal" evidence="1">
    <location>
        <begin position="24"/>
        <end position="97"/>
    </location>
</feature>
<dbReference type="RefSeq" id="WP_025409663.1">
    <property type="nucleotide sequence ID" value="NZ_CP007128.1"/>
</dbReference>
<sequence>MSPPRRRDPDPQDLLPLKPIELLILTMLSAGARHGYGIRQDIVAHTEGRIALEAGNLYRHVRNLEGAGVVAESDAPDEGDERRIHYSLTPFGRRVLAAELLRLRELLRIAEERRIIAPARA</sequence>
<evidence type="ECO:0000313" key="2">
    <source>
        <dbReference type="EMBL" id="AHG88120.1"/>
    </source>
</evidence>
<dbReference type="InterPro" id="IPR036390">
    <property type="entry name" value="WH_DNA-bd_sf"/>
</dbReference>
<accession>W0RCS0</accession>
<dbReference type="AlphaFoldDB" id="W0RCS0"/>
<dbReference type="Gene3D" id="1.10.10.10">
    <property type="entry name" value="Winged helix-like DNA-binding domain superfamily/Winged helix DNA-binding domain"/>
    <property type="match status" value="1"/>
</dbReference>
<name>W0RCS0_9BACT</name>
<dbReference type="KEGG" id="gba:J421_0583"/>
<gene>
    <name evidence="2" type="ORF">J421_0583</name>
</gene>
<dbReference type="InterPro" id="IPR036388">
    <property type="entry name" value="WH-like_DNA-bd_sf"/>
</dbReference>
<dbReference type="HOGENOM" id="CLU_063440_4_0_0"/>
<dbReference type="PANTHER" id="PTHR33169:SF13">
    <property type="entry name" value="PADR-FAMILY TRANSCRIPTIONAL REGULATOR"/>
    <property type="match status" value="1"/>
</dbReference>